<dbReference type="AlphaFoldDB" id="A0A392TVB2"/>
<evidence type="ECO:0000313" key="1">
    <source>
        <dbReference type="EMBL" id="MCI65032.1"/>
    </source>
</evidence>
<dbReference type="Proteomes" id="UP000265520">
    <property type="component" value="Unassembled WGS sequence"/>
</dbReference>
<keyword evidence="2" id="KW-1185">Reference proteome</keyword>
<protein>
    <submittedName>
        <fullName evidence="1">Uncharacterized protein</fullName>
    </submittedName>
</protein>
<accession>A0A392TVB2</accession>
<reference evidence="1 2" key="1">
    <citation type="journal article" date="2018" name="Front. Plant Sci.">
        <title>Red Clover (Trifolium pratense) and Zigzag Clover (T. medium) - A Picture of Genomic Similarities and Differences.</title>
        <authorList>
            <person name="Dluhosova J."/>
            <person name="Istvanek J."/>
            <person name="Nedelnik J."/>
            <person name="Repkova J."/>
        </authorList>
    </citation>
    <scope>NUCLEOTIDE SEQUENCE [LARGE SCALE GENOMIC DNA]</scope>
    <source>
        <strain evidence="2">cv. 10/8</strain>
        <tissue evidence="1">Leaf</tissue>
    </source>
</reference>
<proteinExistence type="predicted"/>
<sequence>MLVCVAVFLGDEGMVPFRKV</sequence>
<name>A0A392TVB2_9FABA</name>
<evidence type="ECO:0000313" key="2">
    <source>
        <dbReference type="Proteomes" id="UP000265520"/>
    </source>
</evidence>
<dbReference type="EMBL" id="LXQA010668288">
    <property type="protein sequence ID" value="MCI65032.1"/>
    <property type="molecule type" value="Genomic_DNA"/>
</dbReference>
<organism evidence="1 2">
    <name type="scientific">Trifolium medium</name>
    <dbReference type="NCBI Taxonomy" id="97028"/>
    <lineage>
        <taxon>Eukaryota</taxon>
        <taxon>Viridiplantae</taxon>
        <taxon>Streptophyta</taxon>
        <taxon>Embryophyta</taxon>
        <taxon>Tracheophyta</taxon>
        <taxon>Spermatophyta</taxon>
        <taxon>Magnoliopsida</taxon>
        <taxon>eudicotyledons</taxon>
        <taxon>Gunneridae</taxon>
        <taxon>Pentapetalae</taxon>
        <taxon>rosids</taxon>
        <taxon>fabids</taxon>
        <taxon>Fabales</taxon>
        <taxon>Fabaceae</taxon>
        <taxon>Papilionoideae</taxon>
        <taxon>50 kb inversion clade</taxon>
        <taxon>NPAAA clade</taxon>
        <taxon>Hologalegina</taxon>
        <taxon>IRL clade</taxon>
        <taxon>Trifolieae</taxon>
        <taxon>Trifolium</taxon>
    </lineage>
</organism>
<comment type="caution">
    <text evidence="1">The sequence shown here is derived from an EMBL/GenBank/DDBJ whole genome shotgun (WGS) entry which is preliminary data.</text>
</comment>